<name>A0ACC2UY38_9TREE</name>
<gene>
    <name evidence="1" type="ORF">QFC21_007283</name>
</gene>
<comment type="caution">
    <text evidence="1">The sequence shown here is derived from an EMBL/GenBank/DDBJ whole genome shotgun (WGS) entry which is preliminary data.</text>
</comment>
<evidence type="ECO:0000313" key="1">
    <source>
        <dbReference type="EMBL" id="KAJ9091247.1"/>
    </source>
</evidence>
<dbReference type="EMBL" id="JASBWT010000058">
    <property type="protein sequence ID" value="KAJ9091247.1"/>
    <property type="molecule type" value="Genomic_DNA"/>
</dbReference>
<dbReference type="Proteomes" id="UP001227268">
    <property type="component" value="Unassembled WGS sequence"/>
</dbReference>
<sequence>MGMQLTSVGTVSDDDWKQIKAAKRFPDQFKDPMYEVGKKAVELGVVGDALYETLPLIIRYNRFTMKKYVLDKMKDYQTEYYETVKRETLPVLKAAIETTMEKQVLDYNAAQELYARKIQPQMPRSARKRTKLVKREESRVKL</sequence>
<organism evidence="1 2">
    <name type="scientific">Naganishia friedmannii</name>
    <dbReference type="NCBI Taxonomy" id="89922"/>
    <lineage>
        <taxon>Eukaryota</taxon>
        <taxon>Fungi</taxon>
        <taxon>Dikarya</taxon>
        <taxon>Basidiomycota</taxon>
        <taxon>Agaricomycotina</taxon>
        <taxon>Tremellomycetes</taxon>
        <taxon>Filobasidiales</taxon>
        <taxon>Filobasidiaceae</taxon>
        <taxon>Naganishia</taxon>
    </lineage>
</organism>
<evidence type="ECO:0000313" key="2">
    <source>
        <dbReference type="Proteomes" id="UP001227268"/>
    </source>
</evidence>
<proteinExistence type="predicted"/>
<keyword evidence="2" id="KW-1185">Reference proteome</keyword>
<protein>
    <submittedName>
        <fullName evidence="1">Uncharacterized protein</fullName>
    </submittedName>
</protein>
<reference evidence="1" key="1">
    <citation type="submission" date="2023-04" db="EMBL/GenBank/DDBJ databases">
        <title>Draft Genome sequencing of Naganishia species isolated from polar environments using Oxford Nanopore Technology.</title>
        <authorList>
            <person name="Leo P."/>
            <person name="Venkateswaran K."/>
        </authorList>
    </citation>
    <scope>NUCLEOTIDE SEQUENCE</scope>
    <source>
        <strain evidence="1">MNA-CCFEE 5423</strain>
    </source>
</reference>
<accession>A0ACC2UY38</accession>